<evidence type="ECO:0008006" key="4">
    <source>
        <dbReference type="Google" id="ProtNLM"/>
    </source>
</evidence>
<gene>
    <name evidence="2" type="ORF">ACFSJ0_06335</name>
</gene>
<dbReference type="RefSeq" id="WP_219530314.1">
    <property type="nucleotide sequence ID" value="NZ_JAHKRM010000008.1"/>
</dbReference>
<sequence>MRLPTPATAPRMPASVRLPGRSPRPGYPGFVVEEKSADQGGAARGSVRGPGRLRARASALVLVLAVAGCAQSPSDPAADKDAAHSASPSVVSAPTSLTGAGEFKRRTTAAIVYNRKLVPKGAQASLTAESTGGKTVTSLVVEGLLPDHRYGAHLHVAPCGARPADAGAHFQHVAGRADASSEVWLDLKTDNSGAGRATAHHDWPLAGALPRSLVLHASATAPSAPPAPRIACLTLS</sequence>
<feature type="region of interest" description="Disordered" evidence="1">
    <location>
        <begin position="1"/>
        <end position="49"/>
    </location>
</feature>
<dbReference type="Proteomes" id="UP001597097">
    <property type="component" value="Unassembled WGS sequence"/>
</dbReference>
<feature type="compositionally biased region" description="Low complexity" evidence="1">
    <location>
        <begin position="84"/>
        <end position="94"/>
    </location>
</feature>
<evidence type="ECO:0000256" key="1">
    <source>
        <dbReference type="SAM" id="MobiDB-lite"/>
    </source>
</evidence>
<reference evidence="3" key="1">
    <citation type="journal article" date="2019" name="Int. J. Syst. Evol. Microbiol.">
        <title>The Global Catalogue of Microorganisms (GCM) 10K type strain sequencing project: providing services to taxonomists for standard genome sequencing and annotation.</title>
        <authorList>
            <consortium name="The Broad Institute Genomics Platform"/>
            <consortium name="The Broad Institute Genome Sequencing Center for Infectious Disease"/>
            <person name="Wu L."/>
            <person name="Ma J."/>
        </authorList>
    </citation>
    <scope>NUCLEOTIDE SEQUENCE [LARGE SCALE GENOMIC DNA]</scope>
    <source>
        <strain evidence="3">CGMCC 1.15399</strain>
    </source>
</reference>
<name>A0ABW4G1Q8_9ACTN</name>
<evidence type="ECO:0000313" key="2">
    <source>
        <dbReference type="EMBL" id="MFD1536642.1"/>
    </source>
</evidence>
<feature type="region of interest" description="Disordered" evidence="1">
    <location>
        <begin position="73"/>
        <end position="98"/>
    </location>
</feature>
<keyword evidence="3" id="KW-1185">Reference proteome</keyword>
<proteinExistence type="predicted"/>
<accession>A0ABW4G1Q8</accession>
<evidence type="ECO:0000313" key="3">
    <source>
        <dbReference type="Proteomes" id="UP001597097"/>
    </source>
</evidence>
<protein>
    <recommendedName>
        <fullName evidence="4">Superoxide dismutase family protein</fullName>
    </recommendedName>
</protein>
<dbReference type="EMBL" id="JBHUCM010000005">
    <property type="protein sequence ID" value="MFD1536642.1"/>
    <property type="molecule type" value="Genomic_DNA"/>
</dbReference>
<organism evidence="2 3">
    <name type="scientific">Nonomuraea guangzhouensis</name>
    <dbReference type="NCBI Taxonomy" id="1291555"/>
    <lineage>
        <taxon>Bacteria</taxon>
        <taxon>Bacillati</taxon>
        <taxon>Actinomycetota</taxon>
        <taxon>Actinomycetes</taxon>
        <taxon>Streptosporangiales</taxon>
        <taxon>Streptosporangiaceae</taxon>
        <taxon>Nonomuraea</taxon>
    </lineage>
</organism>
<comment type="caution">
    <text evidence="2">The sequence shown here is derived from an EMBL/GenBank/DDBJ whole genome shotgun (WGS) entry which is preliminary data.</text>
</comment>